<proteinExistence type="predicted"/>
<organism evidence="3 4">
    <name type="scientific">Juglans regia</name>
    <name type="common">English walnut</name>
    <dbReference type="NCBI Taxonomy" id="51240"/>
    <lineage>
        <taxon>Eukaryota</taxon>
        <taxon>Viridiplantae</taxon>
        <taxon>Streptophyta</taxon>
        <taxon>Embryophyta</taxon>
        <taxon>Tracheophyta</taxon>
        <taxon>Spermatophyta</taxon>
        <taxon>Magnoliopsida</taxon>
        <taxon>eudicotyledons</taxon>
        <taxon>Gunneridae</taxon>
        <taxon>Pentapetalae</taxon>
        <taxon>rosids</taxon>
        <taxon>fabids</taxon>
        <taxon>Fagales</taxon>
        <taxon>Juglandaceae</taxon>
        <taxon>Juglans</taxon>
    </lineage>
</organism>
<feature type="region of interest" description="Disordered" evidence="1">
    <location>
        <begin position="233"/>
        <end position="253"/>
    </location>
</feature>
<dbReference type="PANTHER" id="PTHR37233:SF2">
    <property type="entry name" value="TRANSMEMBRANE PROTEIN"/>
    <property type="match status" value="1"/>
</dbReference>
<accession>A0A2I4ER14</accession>
<protein>
    <submittedName>
        <fullName evidence="4">Uncharacterized protein LOC108991892 isoform X1</fullName>
    </submittedName>
</protein>
<name>A0A2I4ER14_JUGRE</name>
<dbReference type="AlphaFoldDB" id="A0A2I4ER14"/>
<evidence type="ECO:0000313" key="3">
    <source>
        <dbReference type="Proteomes" id="UP000235220"/>
    </source>
</evidence>
<evidence type="ECO:0000313" key="4">
    <source>
        <dbReference type="RefSeq" id="XP_018821841.1"/>
    </source>
</evidence>
<feature type="region of interest" description="Disordered" evidence="1">
    <location>
        <begin position="133"/>
        <end position="199"/>
    </location>
</feature>
<dbReference type="KEGG" id="jre:108991892"/>
<dbReference type="Proteomes" id="UP000235220">
    <property type="component" value="Chromosome 7"/>
</dbReference>
<sequence>MVEPLNDPKIHGYIPELSRGLQLNAQCLSPHRCRATPLCSSQSMLRSSPLNQCRAALIHLPKAQPHVCSLSLNHSVLLFSLKLQAKYPNVSRYCVGTSVPTVTQFASFPGKLGSRSLVKDRRWSFSLSVADSDNATTKTSDEGFANAENKQPQAGVNKESGSQASEASNGSTFSSDLKQETSSSPNLQSTPKRSPLTAKERLRAARVLNRYMESKATKSEMGSKVLDALRASDGGKKRSGLPEAPTNLFDDSKRGMPKQGLTFEFPGGFDLFIIAFSFVFISTVMFATTYIVWKVGAIHFNEY</sequence>
<dbReference type="OrthoDB" id="1938146at2759"/>
<keyword evidence="2" id="KW-0472">Membrane</keyword>
<dbReference type="FunCoup" id="A0A2I4ER14">
    <property type="interactions" value="2974"/>
</dbReference>
<dbReference type="GeneID" id="108991892"/>
<keyword evidence="2" id="KW-0812">Transmembrane</keyword>
<dbReference type="PANTHER" id="PTHR37233">
    <property type="entry name" value="TRANSMEMBRANE PROTEIN"/>
    <property type="match status" value="1"/>
</dbReference>
<evidence type="ECO:0000256" key="1">
    <source>
        <dbReference type="SAM" id="MobiDB-lite"/>
    </source>
</evidence>
<reference evidence="4" key="1">
    <citation type="submission" date="2025-08" db="UniProtKB">
        <authorList>
            <consortium name="RefSeq"/>
        </authorList>
    </citation>
    <scope>IDENTIFICATION</scope>
    <source>
        <tissue evidence="4">Leaves</tissue>
    </source>
</reference>
<dbReference type="STRING" id="51240.A0A2I4ER14"/>
<feature type="transmembrane region" description="Helical" evidence="2">
    <location>
        <begin position="271"/>
        <end position="293"/>
    </location>
</feature>
<gene>
    <name evidence="4" type="primary">LOC108991892</name>
</gene>
<keyword evidence="3" id="KW-1185">Reference proteome</keyword>
<keyword evidence="2" id="KW-1133">Transmembrane helix</keyword>
<dbReference type="RefSeq" id="XP_018821841.1">
    <property type="nucleotide sequence ID" value="XM_018966296.2"/>
</dbReference>
<feature type="compositionally biased region" description="Polar residues" evidence="1">
    <location>
        <begin position="148"/>
        <end position="192"/>
    </location>
</feature>
<evidence type="ECO:0000256" key="2">
    <source>
        <dbReference type="SAM" id="Phobius"/>
    </source>
</evidence>
<dbReference type="Gramene" id="Jr07_38140_p1">
    <property type="protein sequence ID" value="cds.Jr07_38140_p1"/>
    <property type="gene ID" value="Jr07_38140"/>
</dbReference>